<feature type="compositionally biased region" description="Basic and acidic residues" evidence="5">
    <location>
        <begin position="162"/>
        <end position="178"/>
    </location>
</feature>
<dbReference type="CDD" id="cd00403">
    <property type="entry name" value="Ribosomal_L1"/>
    <property type="match status" value="1"/>
</dbReference>
<evidence type="ECO:0000313" key="7">
    <source>
        <dbReference type="Proteomes" id="UP000325577"/>
    </source>
</evidence>
<dbReference type="Gene3D" id="3.40.50.790">
    <property type="match status" value="1"/>
</dbReference>
<sequence length="567" mass="62852">MAAFELLLSQARRHCLTRTPFQLSLLLRSHSSSSLPFLGFHRSLSSSSPPSESSSEPNPEAPPNEPPRKPQSIPVQVVSYPVKSKDQSPPQEESSQPTPPSRRTQQPDAISEKPINAEARTWSREDIRYVKDVPTISPVSYPAKVAPLPEDRAAASAGEVTAKVEDKKGDEQSGRERRRIEADNQIIKRVFKVEEEKVPFPTLIKVESNKKEKIIYDLKDAIRLLKANAKRNFDETVEAHVRMAVELRRTDLKLSGSVRLPHGLGKAVRVAVFAEGAAADEARAAGADIVGGQELIEGIKNGNVKVDFTKCISTPQLMPRVGKEISKILRRLTPNPKSGTVTNDVSRVVREAKENIDIKKDKYAIVHVGLGKASFAEEALRENVGAFVNALLLAKPVGLKKSSKYAGYVSSFHLCSTMGTSFAVSIQSLSDSCRSLPQIATEVTCSETFRRSDFYKEQPIFLTVTLKSLNLKILDQSIMFYLHLDFGFSSFLQLRVCNIMLSLLYEVLNVSNRSKMGRLNHPIQCLTDKVHLLARGPYKNQGSSWGVFHFSLFTDNCHPVGVLRKPA</sequence>
<dbReference type="InterPro" id="IPR028364">
    <property type="entry name" value="Ribosomal_uL1/biogenesis"/>
</dbReference>
<dbReference type="EMBL" id="CM018046">
    <property type="protein sequence ID" value="KAA8526275.1"/>
    <property type="molecule type" value="Genomic_DNA"/>
</dbReference>
<dbReference type="OrthoDB" id="1747252at2759"/>
<name>A0A5J5A583_9ASTE</name>
<dbReference type="Gene3D" id="3.30.190.20">
    <property type="match status" value="1"/>
</dbReference>
<keyword evidence="7" id="KW-1185">Reference proteome</keyword>
<proteinExistence type="inferred from homology"/>
<evidence type="ECO:0000256" key="1">
    <source>
        <dbReference type="ARBA" id="ARBA00010531"/>
    </source>
</evidence>
<evidence type="ECO:0000313" key="6">
    <source>
        <dbReference type="EMBL" id="KAA8526275.1"/>
    </source>
</evidence>
<dbReference type="GO" id="GO:1990904">
    <property type="term" value="C:ribonucleoprotein complex"/>
    <property type="evidence" value="ECO:0007669"/>
    <property type="project" value="UniProtKB-KW"/>
</dbReference>
<feature type="compositionally biased region" description="Low complexity" evidence="5">
    <location>
        <begin position="87"/>
        <end position="107"/>
    </location>
</feature>
<dbReference type="AlphaFoldDB" id="A0A5J5A583"/>
<evidence type="ECO:0000256" key="2">
    <source>
        <dbReference type="ARBA" id="ARBA00022980"/>
    </source>
</evidence>
<organism evidence="6 7">
    <name type="scientific">Nyssa sinensis</name>
    <dbReference type="NCBI Taxonomy" id="561372"/>
    <lineage>
        <taxon>Eukaryota</taxon>
        <taxon>Viridiplantae</taxon>
        <taxon>Streptophyta</taxon>
        <taxon>Embryophyta</taxon>
        <taxon>Tracheophyta</taxon>
        <taxon>Spermatophyta</taxon>
        <taxon>Magnoliopsida</taxon>
        <taxon>eudicotyledons</taxon>
        <taxon>Gunneridae</taxon>
        <taxon>Pentapetalae</taxon>
        <taxon>asterids</taxon>
        <taxon>Cornales</taxon>
        <taxon>Nyssaceae</taxon>
        <taxon>Nyssa</taxon>
    </lineage>
</organism>
<feature type="region of interest" description="Disordered" evidence="5">
    <location>
        <begin position="42"/>
        <end position="118"/>
    </location>
</feature>
<keyword evidence="3" id="KW-0687">Ribonucleoprotein</keyword>
<dbReference type="FunFam" id="3.40.50.790:FF:000001">
    <property type="entry name" value="50S ribosomal protein L1"/>
    <property type="match status" value="1"/>
</dbReference>
<dbReference type="Pfam" id="PF00687">
    <property type="entry name" value="Ribosomal_L1"/>
    <property type="match status" value="1"/>
</dbReference>
<dbReference type="GO" id="GO:0005840">
    <property type="term" value="C:ribosome"/>
    <property type="evidence" value="ECO:0007669"/>
    <property type="project" value="UniProtKB-KW"/>
</dbReference>
<comment type="similarity">
    <text evidence="1">Belongs to the universal ribosomal protein uL1 family.</text>
</comment>
<evidence type="ECO:0000256" key="3">
    <source>
        <dbReference type="ARBA" id="ARBA00023274"/>
    </source>
</evidence>
<dbReference type="Proteomes" id="UP000325577">
    <property type="component" value="Linkage Group LG3"/>
</dbReference>
<dbReference type="SUPFAM" id="SSF56808">
    <property type="entry name" value="Ribosomal protein L1"/>
    <property type="match status" value="1"/>
</dbReference>
<dbReference type="InterPro" id="IPR016095">
    <property type="entry name" value="Ribosomal_uL1_3-a/b-sand"/>
</dbReference>
<keyword evidence="2" id="KW-0689">Ribosomal protein</keyword>
<dbReference type="InterPro" id="IPR023674">
    <property type="entry name" value="Ribosomal_uL1-like"/>
</dbReference>
<evidence type="ECO:0000256" key="4">
    <source>
        <dbReference type="ARBA" id="ARBA00082680"/>
    </source>
</evidence>
<feature type="compositionally biased region" description="Low complexity" evidence="5">
    <location>
        <begin position="45"/>
        <end position="58"/>
    </location>
</feature>
<evidence type="ECO:0000256" key="5">
    <source>
        <dbReference type="SAM" id="MobiDB-lite"/>
    </source>
</evidence>
<feature type="region of interest" description="Disordered" evidence="5">
    <location>
        <begin position="150"/>
        <end position="178"/>
    </location>
</feature>
<reference evidence="6 7" key="1">
    <citation type="submission" date="2019-09" db="EMBL/GenBank/DDBJ databases">
        <title>A chromosome-level genome assembly of the Chinese tupelo Nyssa sinensis.</title>
        <authorList>
            <person name="Yang X."/>
            <person name="Kang M."/>
            <person name="Yang Y."/>
            <person name="Xiong H."/>
            <person name="Wang M."/>
            <person name="Zhang Z."/>
            <person name="Wang Z."/>
            <person name="Wu H."/>
            <person name="Ma T."/>
            <person name="Liu J."/>
            <person name="Xi Z."/>
        </authorList>
    </citation>
    <scope>NUCLEOTIDE SEQUENCE [LARGE SCALE GENOMIC DNA]</scope>
    <source>
        <strain evidence="6">J267</strain>
        <tissue evidence="6">Leaf</tissue>
    </source>
</reference>
<accession>A0A5J5A583</accession>
<dbReference type="PANTHER" id="PTHR36427:SF4">
    <property type="entry name" value="RIBOSOMAL PROTEIN L1P_L10E FAMILY"/>
    <property type="match status" value="1"/>
</dbReference>
<protein>
    <recommendedName>
        <fullName evidence="4">CL1</fullName>
    </recommendedName>
</protein>
<gene>
    <name evidence="6" type="ORF">F0562_008522</name>
</gene>
<dbReference type="PANTHER" id="PTHR36427">
    <property type="entry name" value="54S RIBOSOMAL PROTEIN L1, MITOCHONDRIAL"/>
    <property type="match status" value="1"/>
</dbReference>